<organism evidence="1 2">
    <name type="scientific">Hypholoma sublateritium (strain FD-334 SS-4)</name>
    <dbReference type="NCBI Taxonomy" id="945553"/>
    <lineage>
        <taxon>Eukaryota</taxon>
        <taxon>Fungi</taxon>
        <taxon>Dikarya</taxon>
        <taxon>Basidiomycota</taxon>
        <taxon>Agaricomycotina</taxon>
        <taxon>Agaricomycetes</taxon>
        <taxon>Agaricomycetidae</taxon>
        <taxon>Agaricales</taxon>
        <taxon>Agaricineae</taxon>
        <taxon>Strophariaceae</taxon>
        <taxon>Hypholoma</taxon>
    </lineage>
</organism>
<proteinExistence type="predicted"/>
<accession>A0A0D2NHB6</accession>
<dbReference type="STRING" id="945553.A0A0D2NHB6"/>
<dbReference type="OrthoDB" id="3070253at2759"/>
<reference evidence="2" key="1">
    <citation type="submission" date="2014-04" db="EMBL/GenBank/DDBJ databases">
        <title>Evolutionary Origins and Diversification of the Mycorrhizal Mutualists.</title>
        <authorList>
            <consortium name="DOE Joint Genome Institute"/>
            <consortium name="Mycorrhizal Genomics Consortium"/>
            <person name="Kohler A."/>
            <person name="Kuo A."/>
            <person name="Nagy L.G."/>
            <person name="Floudas D."/>
            <person name="Copeland A."/>
            <person name="Barry K.W."/>
            <person name="Cichocki N."/>
            <person name="Veneault-Fourrey C."/>
            <person name="LaButti K."/>
            <person name="Lindquist E.A."/>
            <person name="Lipzen A."/>
            <person name="Lundell T."/>
            <person name="Morin E."/>
            <person name="Murat C."/>
            <person name="Riley R."/>
            <person name="Ohm R."/>
            <person name="Sun H."/>
            <person name="Tunlid A."/>
            <person name="Henrissat B."/>
            <person name="Grigoriev I.V."/>
            <person name="Hibbett D.S."/>
            <person name="Martin F."/>
        </authorList>
    </citation>
    <scope>NUCLEOTIDE SEQUENCE [LARGE SCALE GENOMIC DNA]</scope>
    <source>
        <strain evidence="2">FD-334 SS-4</strain>
    </source>
</reference>
<sequence>MDMTDRITPVRLPQELVDAILDYLHDEPRTMRSCSLVCHAWLPSGRSHLFAKICLKATSPQTGLAVPQERCERLYKLLQRVPAIIPCIRELEICEGNPLHHYNSDVQGSTTWVTTERSLAALFRMLTHVQRFKFAATSTLYWTLLPPTFQSALCTLLAQPSLAYLRLHSWMFPNVAALTGLLAHCKNLRAFALSSTNVSGSDSGPELGLDTPAAGVPYNGAIDGYGGVCRAPLEVLTLDFVTFAHLEYWLLAHPALVDVRRLRELRVANFHDAQIIKKLLFTVGDSLEHFHLKPGTWDAGVFDLSHNTGLRSIRLTLDVPETAMDWAATILANISPHNTSLASVGLEFYADPKKISGWGALNALFMHPALAALQQVEIGLFAYPNQADFIAVKEEMRGLDARGIVRWYQLGVKSHKSSPGLTPRICQYEA</sequence>
<dbReference type="OMA" id="TTWVTTE"/>
<dbReference type="Proteomes" id="UP000054270">
    <property type="component" value="Unassembled WGS sequence"/>
</dbReference>
<evidence type="ECO:0000313" key="1">
    <source>
        <dbReference type="EMBL" id="KJA18359.1"/>
    </source>
</evidence>
<gene>
    <name evidence="1" type="ORF">HYPSUDRAFT_205469</name>
</gene>
<dbReference type="SUPFAM" id="SSF81383">
    <property type="entry name" value="F-box domain"/>
    <property type="match status" value="1"/>
</dbReference>
<protein>
    <recommendedName>
        <fullName evidence="3">F-box domain-containing protein</fullName>
    </recommendedName>
</protein>
<keyword evidence="2" id="KW-1185">Reference proteome</keyword>
<dbReference type="EMBL" id="KN817590">
    <property type="protein sequence ID" value="KJA18359.1"/>
    <property type="molecule type" value="Genomic_DNA"/>
</dbReference>
<name>A0A0D2NHB6_HYPSF</name>
<dbReference type="AlphaFoldDB" id="A0A0D2NHB6"/>
<dbReference type="InterPro" id="IPR036047">
    <property type="entry name" value="F-box-like_dom_sf"/>
</dbReference>
<evidence type="ECO:0008006" key="3">
    <source>
        <dbReference type="Google" id="ProtNLM"/>
    </source>
</evidence>
<evidence type="ECO:0000313" key="2">
    <source>
        <dbReference type="Proteomes" id="UP000054270"/>
    </source>
</evidence>